<proteinExistence type="predicted"/>
<keyword evidence="2" id="KW-1185">Reference proteome</keyword>
<dbReference type="EMBL" id="QUNO01000019">
    <property type="protein sequence ID" value="REH34804.1"/>
    <property type="molecule type" value="Genomic_DNA"/>
</dbReference>
<dbReference type="OrthoDB" id="3369278at2"/>
<accession>A0A3E0GZM3</accession>
<dbReference type="Proteomes" id="UP000256269">
    <property type="component" value="Unassembled WGS sequence"/>
</dbReference>
<organism evidence="1 2">
    <name type="scientific">Kutzneria buriramensis</name>
    <dbReference type="NCBI Taxonomy" id="1045776"/>
    <lineage>
        <taxon>Bacteria</taxon>
        <taxon>Bacillati</taxon>
        <taxon>Actinomycetota</taxon>
        <taxon>Actinomycetes</taxon>
        <taxon>Pseudonocardiales</taxon>
        <taxon>Pseudonocardiaceae</taxon>
        <taxon>Kutzneria</taxon>
    </lineage>
</organism>
<dbReference type="AlphaFoldDB" id="A0A3E0GZM3"/>
<gene>
    <name evidence="1" type="ORF">BCF44_11980</name>
</gene>
<protein>
    <submittedName>
        <fullName evidence="1">Uncharacterized protein</fullName>
    </submittedName>
</protein>
<evidence type="ECO:0000313" key="2">
    <source>
        <dbReference type="Proteomes" id="UP000256269"/>
    </source>
</evidence>
<comment type="caution">
    <text evidence="1">The sequence shown here is derived from an EMBL/GenBank/DDBJ whole genome shotgun (WGS) entry which is preliminary data.</text>
</comment>
<reference evidence="1 2" key="1">
    <citation type="submission" date="2018-08" db="EMBL/GenBank/DDBJ databases">
        <title>Genomic Encyclopedia of Archaeal and Bacterial Type Strains, Phase II (KMG-II): from individual species to whole genera.</title>
        <authorList>
            <person name="Goeker M."/>
        </authorList>
    </citation>
    <scope>NUCLEOTIDE SEQUENCE [LARGE SCALE GENOMIC DNA]</scope>
    <source>
        <strain evidence="1 2">DSM 45791</strain>
    </source>
</reference>
<sequence>MHVLVTEQNPGQSAELALKLRYLGCVVSTCHNSSTDVCKGVVAGGCPLEGRGPTAMVVAVRDERELTAREFGAVCGVRAGVPVVLTGPGWHDKPPVPDGLRHRVSSIRSGALLTGCVDALHDEKSLNGRDDR</sequence>
<name>A0A3E0GZM3_9PSEU</name>
<dbReference type="RefSeq" id="WP_147328850.1">
    <property type="nucleotide sequence ID" value="NZ_CP144375.1"/>
</dbReference>
<evidence type="ECO:0000313" key="1">
    <source>
        <dbReference type="EMBL" id="REH34804.1"/>
    </source>
</evidence>